<keyword evidence="3" id="KW-1185">Reference proteome</keyword>
<dbReference type="Proteomes" id="UP001202244">
    <property type="component" value="Chromosome"/>
</dbReference>
<gene>
    <name evidence="2" type="ORF">MMF93_20185</name>
</gene>
<evidence type="ECO:0000313" key="3">
    <source>
        <dbReference type="Proteomes" id="UP001202244"/>
    </source>
</evidence>
<proteinExistence type="predicted"/>
<name>A0ABY3XVW3_9ACTN</name>
<sequence length="82" mass="8634">MSTELAWFKSSYSNTEGGACVEVAVSWRKSSYSNTDGGNCVEVAACPHSILVRDSKQHSMGPQVAFTAGAWSAFVASVRSAA</sequence>
<accession>A0ABY3XVW3</accession>
<dbReference type="EMBL" id="CP093846">
    <property type="protein sequence ID" value="UNS98515.1"/>
    <property type="molecule type" value="Genomic_DNA"/>
</dbReference>
<feature type="domain" description="DUF397" evidence="1">
    <location>
        <begin position="26"/>
        <end position="79"/>
    </location>
</feature>
<dbReference type="Pfam" id="PF04149">
    <property type="entry name" value="DUF397"/>
    <property type="match status" value="2"/>
</dbReference>
<dbReference type="InterPro" id="IPR007278">
    <property type="entry name" value="DUF397"/>
</dbReference>
<protein>
    <submittedName>
        <fullName evidence="2">DUF397 domain-containing protein</fullName>
    </submittedName>
</protein>
<organism evidence="2 3">
    <name type="scientific">Streptomyces tubbatahanensis</name>
    <dbReference type="NCBI Taxonomy" id="2923272"/>
    <lineage>
        <taxon>Bacteria</taxon>
        <taxon>Bacillati</taxon>
        <taxon>Actinomycetota</taxon>
        <taxon>Actinomycetes</taxon>
        <taxon>Kitasatosporales</taxon>
        <taxon>Streptomycetaceae</taxon>
        <taxon>Streptomyces</taxon>
    </lineage>
</organism>
<evidence type="ECO:0000259" key="1">
    <source>
        <dbReference type="Pfam" id="PF04149"/>
    </source>
</evidence>
<feature type="domain" description="DUF397" evidence="1">
    <location>
        <begin position="5"/>
        <end position="24"/>
    </location>
</feature>
<reference evidence="2 3" key="1">
    <citation type="journal article" date="2023" name="Microbiol. Spectr.">
        <title>Synergy between Genome Mining, Metabolomics, and Bioinformatics Uncovers Antibacterial Chlorinated Carbazole Alkaloids and Their Biosynthetic Gene Cluster from Streptomyces tubbatahanensis sp. nov., a Novel Actinomycete Isolated from Sulu Sea, Philippines.</title>
        <authorList>
            <person name="Tenebro C.P."/>
            <person name="Trono D.J.V.L."/>
            <person name="Balida L.A.P."/>
            <person name="Bayog L.K.A."/>
            <person name="Bruna J.R."/>
            <person name="Sabido E.M."/>
            <person name="Caspe D.P.C."/>
            <person name="de Los Santos E.L.C."/>
            <person name="Saludes J.P."/>
            <person name="Dalisay D.S."/>
        </authorList>
    </citation>
    <scope>NUCLEOTIDE SEQUENCE [LARGE SCALE GENOMIC DNA]</scope>
    <source>
        <strain evidence="2 3">DSD3025</strain>
    </source>
</reference>
<dbReference type="RefSeq" id="WP_242753503.1">
    <property type="nucleotide sequence ID" value="NZ_CP093846.1"/>
</dbReference>
<evidence type="ECO:0000313" key="2">
    <source>
        <dbReference type="EMBL" id="UNS98515.1"/>
    </source>
</evidence>